<dbReference type="Gene3D" id="1.25.10.10">
    <property type="entry name" value="Leucine-rich Repeat Variant"/>
    <property type="match status" value="1"/>
</dbReference>
<evidence type="ECO:0000256" key="3">
    <source>
        <dbReference type="ARBA" id="ARBA00022927"/>
    </source>
</evidence>
<evidence type="ECO:0000256" key="4">
    <source>
        <dbReference type="SAM" id="MobiDB-lite"/>
    </source>
</evidence>
<proteinExistence type="inferred from homology"/>
<evidence type="ECO:0008006" key="7">
    <source>
        <dbReference type="Google" id="ProtNLM"/>
    </source>
</evidence>
<dbReference type="SUPFAM" id="SSF48371">
    <property type="entry name" value="ARM repeat"/>
    <property type="match status" value="1"/>
</dbReference>
<dbReference type="AlphaFoldDB" id="A0A8J6EAS5"/>
<organism evidence="5 6">
    <name type="scientific">Carpediemonas membranifera</name>
    <dbReference type="NCBI Taxonomy" id="201153"/>
    <lineage>
        <taxon>Eukaryota</taxon>
        <taxon>Metamonada</taxon>
        <taxon>Carpediemonas-like organisms</taxon>
        <taxon>Carpediemonas</taxon>
    </lineage>
</organism>
<comment type="similarity">
    <text evidence="1">Belongs to the importin alpha family.</text>
</comment>
<keyword evidence="2" id="KW-0813">Transport</keyword>
<evidence type="ECO:0000313" key="5">
    <source>
        <dbReference type="EMBL" id="KAG9395245.1"/>
    </source>
</evidence>
<name>A0A8J6EAS5_9EUKA</name>
<dbReference type="InterPro" id="IPR011989">
    <property type="entry name" value="ARM-like"/>
</dbReference>
<sequence>MIDNARQGWNNSQARQRRRGSLQKLRKMKRDSAFLAQMEANTLCTDATEELETLEASEEAILDLKCHLNASDAAARSRALRRLHRMLSARPASDTGPLGWVAKLGVVPLLADVLSQADPAALCVLGSLAASTHAHAVAVIPAVPALIAQLHGPDSRTVGHVLCTLANVSLEDAAAKATIVTHGAAHKALQLIEAAESLETRSGCAWALSCFCKAPLSSEALALSSSIAQAVTGLVAELALDTTASVARTVEGMLVEVLGALTTIVETDGRALTGAEGLAPRLLAAAATRPALTAACFRLFGTIIADGPPAVVAELGRGGLLDLAQTVLAAKPTDTVACEVCWTVSSLMLGPPDQVMAVLGHSLFEFIISWAPRASHAVQYEICYILLNLINNGRSSDALQMAVYDMAVIDTVAEILTQVVESDRLSLLAMKTLDKLLAHQPPTGDWAAMAEAAGVRDVLGRLTFSSNLRVYEQAIMLLDEYFPADSDLTSDGW</sequence>
<keyword evidence="3" id="KW-0653">Protein transport</keyword>
<dbReference type="EMBL" id="JAHDYR010000012">
    <property type="protein sequence ID" value="KAG9395245.1"/>
    <property type="molecule type" value="Genomic_DNA"/>
</dbReference>
<gene>
    <name evidence="5" type="ORF">J8273_0465</name>
</gene>
<accession>A0A8J6EAS5</accession>
<protein>
    <recommendedName>
        <fullName evidence="7">IBB domain-containing protein</fullName>
    </recommendedName>
</protein>
<evidence type="ECO:0000256" key="2">
    <source>
        <dbReference type="ARBA" id="ARBA00022448"/>
    </source>
</evidence>
<comment type="caution">
    <text evidence="5">The sequence shown here is derived from an EMBL/GenBank/DDBJ whole genome shotgun (WGS) entry which is preliminary data.</text>
</comment>
<dbReference type="Proteomes" id="UP000717585">
    <property type="component" value="Unassembled WGS sequence"/>
</dbReference>
<dbReference type="PANTHER" id="PTHR23316">
    <property type="entry name" value="IMPORTIN ALPHA"/>
    <property type="match status" value="1"/>
</dbReference>
<reference evidence="5" key="1">
    <citation type="submission" date="2021-05" db="EMBL/GenBank/DDBJ databases">
        <title>A free-living protist that lacks canonical eukaryotic 1 DNA replication and segregation systems.</title>
        <authorList>
            <person name="Salas-Leiva D.E."/>
            <person name="Tromer E.C."/>
            <person name="Curtis B.A."/>
            <person name="Jerlstrom-Hultqvist J."/>
            <person name="Kolisko M."/>
            <person name="Yi Z."/>
            <person name="Salas-Leiva J.S."/>
            <person name="Gallot-Lavallee L."/>
            <person name="Kops G.J.P.L."/>
            <person name="Archibald J.M."/>
            <person name="Simpson A.G.B."/>
            <person name="Roger A.J."/>
        </authorList>
    </citation>
    <scope>NUCLEOTIDE SEQUENCE</scope>
    <source>
        <strain evidence="5">BICM</strain>
    </source>
</reference>
<keyword evidence="6" id="KW-1185">Reference proteome</keyword>
<evidence type="ECO:0000256" key="1">
    <source>
        <dbReference type="ARBA" id="ARBA00010394"/>
    </source>
</evidence>
<evidence type="ECO:0000313" key="6">
    <source>
        <dbReference type="Proteomes" id="UP000717585"/>
    </source>
</evidence>
<dbReference type="InterPro" id="IPR016024">
    <property type="entry name" value="ARM-type_fold"/>
</dbReference>
<feature type="region of interest" description="Disordered" evidence="4">
    <location>
        <begin position="1"/>
        <end position="23"/>
    </location>
</feature>
<dbReference type="GO" id="GO:0015031">
    <property type="term" value="P:protein transport"/>
    <property type="evidence" value="ECO:0007669"/>
    <property type="project" value="UniProtKB-KW"/>
</dbReference>